<dbReference type="Proteomes" id="UP001060919">
    <property type="component" value="Chromosome"/>
</dbReference>
<feature type="transmembrane region" description="Helical" evidence="1">
    <location>
        <begin position="193"/>
        <end position="216"/>
    </location>
</feature>
<gene>
    <name evidence="2" type="ORF">AsAng_0025620</name>
</gene>
<dbReference type="EMBL" id="AP026867">
    <property type="protein sequence ID" value="BDS11848.1"/>
    <property type="molecule type" value="Genomic_DNA"/>
</dbReference>
<protein>
    <submittedName>
        <fullName evidence="2">Uncharacterized protein</fullName>
    </submittedName>
</protein>
<organism evidence="2 3">
    <name type="scientific">Aureispira anguillae</name>
    <dbReference type="NCBI Taxonomy" id="2864201"/>
    <lineage>
        <taxon>Bacteria</taxon>
        <taxon>Pseudomonadati</taxon>
        <taxon>Bacteroidota</taxon>
        <taxon>Saprospiria</taxon>
        <taxon>Saprospirales</taxon>
        <taxon>Saprospiraceae</taxon>
        <taxon>Aureispira</taxon>
    </lineage>
</organism>
<evidence type="ECO:0000313" key="2">
    <source>
        <dbReference type="EMBL" id="BDS11848.1"/>
    </source>
</evidence>
<evidence type="ECO:0000313" key="3">
    <source>
        <dbReference type="Proteomes" id="UP001060919"/>
    </source>
</evidence>
<name>A0A915YEW4_9BACT</name>
<proteinExistence type="predicted"/>
<dbReference type="RefSeq" id="WP_264792986.1">
    <property type="nucleotide sequence ID" value="NZ_AP026867.1"/>
</dbReference>
<reference evidence="2" key="1">
    <citation type="submission" date="2022-09" db="EMBL/GenBank/DDBJ databases">
        <title>Aureispira anguillicida sp. nov., isolated from Leptocephalus of Japanese eel Anguilla japonica.</title>
        <authorList>
            <person name="Yuasa K."/>
            <person name="Mekata T."/>
            <person name="Ikunari K."/>
        </authorList>
    </citation>
    <scope>NUCLEOTIDE SEQUENCE</scope>
    <source>
        <strain evidence="2">EL160426</strain>
    </source>
</reference>
<keyword evidence="1" id="KW-1133">Transmembrane helix</keyword>
<keyword evidence="1" id="KW-0472">Membrane</keyword>
<dbReference type="KEGG" id="aup:AsAng_0025620"/>
<dbReference type="AlphaFoldDB" id="A0A915YEW4"/>
<feature type="transmembrane region" description="Helical" evidence="1">
    <location>
        <begin position="6"/>
        <end position="25"/>
    </location>
</feature>
<accession>A0A915YEW4</accession>
<feature type="transmembrane region" description="Helical" evidence="1">
    <location>
        <begin position="160"/>
        <end position="181"/>
    </location>
</feature>
<keyword evidence="1" id="KW-0812">Transmembrane</keyword>
<feature type="transmembrane region" description="Helical" evidence="1">
    <location>
        <begin position="133"/>
        <end position="154"/>
    </location>
</feature>
<keyword evidence="3" id="KW-1185">Reference proteome</keyword>
<sequence>MKKTFIIFLFPTTLAIICLLVYFLGIKIIPTNTVSLGYSTDGQKLLFTDYKQFKDIYRFAIFIQKVEDSFYSQDTTPCYNSPHCVKLKQRNNAILLKLKNRFDISQSMTKEEIISEFYEFSFWGLKNLTVWEVSFLGASLWLFFAFILTGYLHWQINTNYFLYFMSWIGLVFTCFILIFTYKARPFLTPYSTNFITQGIIIGITIPLLVETIAYSYSKLTIN</sequence>
<evidence type="ECO:0000256" key="1">
    <source>
        <dbReference type="SAM" id="Phobius"/>
    </source>
</evidence>